<dbReference type="STRING" id="1903179.BI347_00355"/>
<evidence type="ECO:0000313" key="2">
    <source>
        <dbReference type="Proteomes" id="UP000180088"/>
    </source>
</evidence>
<dbReference type="GO" id="GO:0009055">
    <property type="term" value="F:electron transfer activity"/>
    <property type="evidence" value="ECO:0007669"/>
    <property type="project" value="InterPro"/>
</dbReference>
<sequence>MKSVLFVLFVLLAWLAGPAGAVSILLPNETAMLPDSGHPGYLPALQKCLICHSADYIALQPTFNQARWQAVVDKMRVAFKAPIAPEEVEQIAGYLADAQQRRLLQPRPPARP</sequence>
<organism evidence="1 2">
    <name type="scientific">Chromobacterium sphagni</name>
    <dbReference type="NCBI Taxonomy" id="1903179"/>
    <lineage>
        <taxon>Bacteria</taxon>
        <taxon>Pseudomonadati</taxon>
        <taxon>Pseudomonadota</taxon>
        <taxon>Betaproteobacteria</taxon>
        <taxon>Neisseriales</taxon>
        <taxon>Chromobacteriaceae</taxon>
        <taxon>Chromobacterium</taxon>
    </lineage>
</organism>
<proteinExistence type="predicted"/>
<dbReference type="GO" id="GO:0020037">
    <property type="term" value="F:heme binding"/>
    <property type="evidence" value="ECO:0007669"/>
    <property type="project" value="InterPro"/>
</dbReference>
<evidence type="ECO:0008006" key="3">
    <source>
        <dbReference type="Google" id="ProtNLM"/>
    </source>
</evidence>
<name>A0A1S1WXY1_9NEIS</name>
<accession>A0A1S1WXY1</accession>
<protein>
    <recommendedName>
        <fullName evidence="3">Sulfite:cytochrome C oxidoreductase subunit B</fullName>
    </recommendedName>
</protein>
<dbReference type="Proteomes" id="UP000180088">
    <property type="component" value="Unassembled WGS sequence"/>
</dbReference>
<evidence type="ECO:0000313" key="1">
    <source>
        <dbReference type="EMBL" id="OHX12114.1"/>
    </source>
</evidence>
<gene>
    <name evidence="1" type="ORF">BI347_00355</name>
</gene>
<reference evidence="1 2" key="1">
    <citation type="submission" date="2016-09" db="EMBL/GenBank/DDBJ databases">
        <title>Chromobacterium muskegensis sp. nov., an insecticidal bacterium isolated from Sphagnum bogs.</title>
        <authorList>
            <person name="Sparks M.E."/>
            <person name="Blackburn M.B."/>
            <person name="Gundersen-Rindal D.E."/>
            <person name="Mitchell A."/>
            <person name="Farrar R."/>
            <person name="Kuhar D."/>
        </authorList>
    </citation>
    <scope>NUCLEOTIDE SEQUENCE [LARGE SCALE GENOMIC DNA]</scope>
    <source>
        <strain evidence="1 2">37-2</strain>
    </source>
</reference>
<dbReference type="AlphaFoldDB" id="A0A1S1WXY1"/>
<dbReference type="SUPFAM" id="SSF46626">
    <property type="entry name" value="Cytochrome c"/>
    <property type="match status" value="1"/>
</dbReference>
<dbReference type="EMBL" id="MKCS01000001">
    <property type="protein sequence ID" value="OHX12114.1"/>
    <property type="molecule type" value="Genomic_DNA"/>
</dbReference>
<comment type="caution">
    <text evidence="1">The sequence shown here is derived from an EMBL/GenBank/DDBJ whole genome shotgun (WGS) entry which is preliminary data.</text>
</comment>
<dbReference type="Gene3D" id="1.10.760.10">
    <property type="entry name" value="Cytochrome c-like domain"/>
    <property type="match status" value="1"/>
</dbReference>
<dbReference type="InterPro" id="IPR036909">
    <property type="entry name" value="Cyt_c-like_dom_sf"/>
</dbReference>